<evidence type="ECO:0000313" key="3">
    <source>
        <dbReference type="Proteomes" id="UP000587527"/>
    </source>
</evidence>
<evidence type="ECO:0000313" key="2">
    <source>
        <dbReference type="EMBL" id="MBB5869805.1"/>
    </source>
</evidence>
<dbReference type="RefSeq" id="WP_184836710.1">
    <property type="nucleotide sequence ID" value="NZ_JACHMN010000002.1"/>
</dbReference>
<comment type="caution">
    <text evidence="2">The sequence shown here is derived from an EMBL/GenBank/DDBJ whole genome shotgun (WGS) entry which is preliminary data.</text>
</comment>
<keyword evidence="1" id="KW-0472">Membrane</keyword>
<proteinExistence type="predicted"/>
<dbReference type="AlphaFoldDB" id="A0A841BQ34"/>
<dbReference type="EMBL" id="JACHMN010000002">
    <property type="protein sequence ID" value="MBB5869805.1"/>
    <property type="molecule type" value="Genomic_DNA"/>
</dbReference>
<keyword evidence="3" id="KW-1185">Reference proteome</keyword>
<accession>A0A841BQ34</accession>
<gene>
    <name evidence="2" type="ORF">F4553_003184</name>
</gene>
<feature type="transmembrane region" description="Helical" evidence="1">
    <location>
        <begin position="72"/>
        <end position="94"/>
    </location>
</feature>
<protein>
    <submittedName>
        <fullName evidence="2">Uncharacterized protein</fullName>
    </submittedName>
</protein>
<sequence length="213" mass="22671">MTAAAPRSDTVRPRSIRLACWFMLGIALTGLIHVVASVLELRRLDANEEALAKLAVRPEFSGVVAAAQGLRIAAIGALIVGAVAALLAPVTWALLRSAVRWARRAVLTLHFVLLGGVILLLAPDSTTGIKPYRDPMGSAANEDVAASLLAVPGYLAVHYAAEVVLLVLAAAVLVLSFRESTTEFLRSRWSDGDAQVWDMSPSLAKLRGERTAR</sequence>
<reference evidence="2 3" key="1">
    <citation type="submission" date="2020-08" db="EMBL/GenBank/DDBJ databases">
        <title>Sequencing the genomes of 1000 actinobacteria strains.</title>
        <authorList>
            <person name="Klenk H.-P."/>
        </authorList>
    </citation>
    <scope>NUCLEOTIDE SEQUENCE [LARGE SCALE GENOMIC DNA]</scope>
    <source>
        <strain evidence="2 3">DSM 45362</strain>
    </source>
</reference>
<name>A0A841BQ34_9ACTN</name>
<organism evidence="2 3">
    <name type="scientific">Allocatelliglobosispora scoriae</name>
    <dbReference type="NCBI Taxonomy" id="643052"/>
    <lineage>
        <taxon>Bacteria</taxon>
        <taxon>Bacillati</taxon>
        <taxon>Actinomycetota</taxon>
        <taxon>Actinomycetes</taxon>
        <taxon>Micromonosporales</taxon>
        <taxon>Micromonosporaceae</taxon>
        <taxon>Allocatelliglobosispora</taxon>
    </lineage>
</organism>
<keyword evidence="1" id="KW-1133">Transmembrane helix</keyword>
<dbReference type="Proteomes" id="UP000587527">
    <property type="component" value="Unassembled WGS sequence"/>
</dbReference>
<feature type="transmembrane region" description="Helical" evidence="1">
    <location>
        <begin position="156"/>
        <end position="177"/>
    </location>
</feature>
<feature type="transmembrane region" description="Helical" evidence="1">
    <location>
        <begin position="20"/>
        <end position="39"/>
    </location>
</feature>
<feature type="transmembrane region" description="Helical" evidence="1">
    <location>
        <begin position="106"/>
        <end position="123"/>
    </location>
</feature>
<evidence type="ECO:0000256" key="1">
    <source>
        <dbReference type="SAM" id="Phobius"/>
    </source>
</evidence>
<keyword evidence="1" id="KW-0812">Transmembrane</keyword>